<dbReference type="PIRSF" id="PIRSF501175">
    <property type="entry name" value="TDT"/>
    <property type="match status" value="1"/>
</dbReference>
<dbReference type="GO" id="GO:0003887">
    <property type="term" value="F:DNA-directed DNA polymerase activity"/>
    <property type="evidence" value="ECO:0007669"/>
    <property type="project" value="UniProtKB-UniRule"/>
</dbReference>
<dbReference type="SMART" id="SM00292">
    <property type="entry name" value="BRCT"/>
    <property type="match status" value="1"/>
</dbReference>
<feature type="binding site" evidence="15">
    <location>
        <position position="344"/>
    </location>
    <ligand>
        <name>Mg(2+)</name>
        <dbReference type="ChEBI" id="CHEBI:18420"/>
    </ligand>
</feature>
<evidence type="ECO:0000256" key="4">
    <source>
        <dbReference type="ARBA" id="ARBA00012435"/>
    </source>
</evidence>
<dbReference type="AlphaFoldDB" id="A0A091H8B9"/>
<dbReference type="Gene3D" id="1.10.150.20">
    <property type="entry name" value="5' to 3' exonuclease, C-terminal subdomain"/>
    <property type="match status" value="1"/>
</dbReference>
<keyword evidence="6" id="KW-0780">Terminal addition</keyword>
<keyword evidence="10 14" id="KW-0460">Magnesium</keyword>
<dbReference type="PANTHER" id="PTHR11276">
    <property type="entry name" value="DNA POLYMERASE TYPE-X FAMILY MEMBER"/>
    <property type="match status" value="1"/>
</dbReference>
<dbReference type="InterPro" id="IPR043519">
    <property type="entry name" value="NT_sf"/>
</dbReference>
<evidence type="ECO:0000256" key="11">
    <source>
        <dbReference type="ARBA" id="ARBA00023242"/>
    </source>
</evidence>
<dbReference type="InterPro" id="IPR001726">
    <property type="entry name" value="TdT/Mu"/>
</dbReference>
<dbReference type="SUPFAM" id="SSF81585">
    <property type="entry name" value="PsbU/PolX domain-like"/>
    <property type="match status" value="1"/>
</dbReference>
<dbReference type="InterPro" id="IPR028207">
    <property type="entry name" value="DNA_pol_B_palm_palm"/>
</dbReference>
<dbReference type="InterPro" id="IPR018944">
    <property type="entry name" value="DNA_pol_lambd_fingers_domain"/>
</dbReference>
<proteinExistence type="inferred from homology"/>
<keyword evidence="7 14" id="KW-0808">Transferase</keyword>
<dbReference type="Pfam" id="PF14716">
    <property type="entry name" value="HHH_8"/>
    <property type="match status" value="1"/>
</dbReference>
<evidence type="ECO:0000313" key="18">
    <source>
        <dbReference type="EMBL" id="KFO91694.1"/>
    </source>
</evidence>
<dbReference type="InterPro" id="IPR027421">
    <property type="entry name" value="DNA_pol_lamdba_lyase_dom_sf"/>
</dbReference>
<evidence type="ECO:0000256" key="14">
    <source>
        <dbReference type="PIRNR" id="PIRNR000817"/>
    </source>
</evidence>
<dbReference type="Gene3D" id="3.30.210.10">
    <property type="entry name" value="DNA polymerase, thumb domain"/>
    <property type="match status" value="1"/>
</dbReference>
<keyword evidence="19" id="KW-1185">Reference proteome</keyword>
<dbReference type="SMART" id="SM00483">
    <property type="entry name" value="POLXc"/>
    <property type="match status" value="1"/>
</dbReference>
<comment type="function">
    <text evidence="12">Template-independent DNA polymerase which catalyzes the random addition of deoxynucleoside 5'-triphosphate to the 3'-end of a DNA initiator. One of the in vivo functions of this enzyme is the addition of nucleotides at the junction (N region) of rearranged Ig heavy chain and T-cell receptor gene segments during the maturation of B- and T-cells.</text>
</comment>
<evidence type="ECO:0000256" key="7">
    <source>
        <dbReference type="ARBA" id="ARBA00022679"/>
    </source>
</evidence>
<dbReference type="Gene3D" id="1.10.150.110">
    <property type="entry name" value="DNA polymerase beta, N-terminal domain-like"/>
    <property type="match status" value="1"/>
</dbReference>
<evidence type="ECO:0000256" key="15">
    <source>
        <dbReference type="PIRSR" id="PIRSR000817-1"/>
    </source>
</evidence>
<feature type="binding site" evidence="15">
    <location>
        <position position="342"/>
    </location>
    <ligand>
        <name>Mg(2+)</name>
        <dbReference type="ChEBI" id="CHEBI:18420"/>
    </ligand>
</feature>
<dbReference type="GO" id="GO:0005634">
    <property type="term" value="C:nucleus"/>
    <property type="evidence" value="ECO:0007669"/>
    <property type="project" value="UniProtKB-SubCell"/>
</dbReference>
<dbReference type="GO" id="GO:0003677">
    <property type="term" value="F:DNA binding"/>
    <property type="evidence" value="ECO:0007669"/>
    <property type="project" value="UniProtKB-UniRule"/>
</dbReference>
<evidence type="ECO:0000256" key="3">
    <source>
        <dbReference type="ARBA" id="ARBA00008323"/>
    </source>
</evidence>
<dbReference type="CDD" id="cd00141">
    <property type="entry name" value="NT_POLXc"/>
    <property type="match status" value="1"/>
</dbReference>
<dbReference type="PIRSF" id="PIRSF000817">
    <property type="entry name" value="DNA_NT"/>
    <property type="match status" value="1"/>
</dbReference>
<dbReference type="OrthoDB" id="205514at2759"/>
<dbReference type="FunFam" id="1.10.150.20:FF:000010">
    <property type="entry name" value="DNA polymerase lambda"/>
    <property type="match status" value="1"/>
</dbReference>
<feature type="domain" description="BRCT" evidence="17">
    <location>
        <begin position="27"/>
        <end position="124"/>
    </location>
</feature>
<dbReference type="Gene3D" id="3.40.50.10190">
    <property type="entry name" value="BRCT domain"/>
    <property type="match status" value="1"/>
</dbReference>
<dbReference type="InterPro" id="IPR029398">
    <property type="entry name" value="PolB_thumb"/>
</dbReference>
<evidence type="ECO:0000256" key="5">
    <source>
        <dbReference type="ARBA" id="ARBA00015018"/>
    </source>
</evidence>
<dbReference type="InterPro" id="IPR001357">
    <property type="entry name" value="BRCT_dom"/>
</dbReference>
<dbReference type="GO" id="GO:0006304">
    <property type="term" value="P:DNA modification"/>
    <property type="evidence" value="ECO:0007669"/>
    <property type="project" value="UniProtKB-KW"/>
</dbReference>
<dbReference type="SUPFAM" id="SSF47802">
    <property type="entry name" value="DNA polymerase beta, N-terminal domain-like"/>
    <property type="match status" value="1"/>
</dbReference>
<dbReference type="GO" id="GO:0003912">
    <property type="term" value="F:DNA nucleotidylexotransferase activity"/>
    <property type="evidence" value="ECO:0007669"/>
    <property type="project" value="UniProtKB-KW"/>
</dbReference>
<keyword evidence="8 14" id="KW-0548">Nucleotidyltransferase</keyword>
<evidence type="ECO:0000256" key="9">
    <source>
        <dbReference type="ARBA" id="ARBA00022723"/>
    </source>
</evidence>
<sequence length="505" mass="58374">MDRIRAPAISSQRKRQKTMHSPNLSCSYEIKFSKFVIFIMQRKMGMTRRTFLMELGRRKGFRVESELSDCVTHIVAENNSYPEVLDWLRGQAVGDSSRFELLDISWFTACMEAGRPVDSETKYRLVEQDQPLPLNTSESEVPSFIASKVSQYSCQRKTTLNNYNMKFTDAFEIMAENYEYKESEILCLEFLRAASVLKFLPFPVTRMKDIQGLPCMGDRVRDVIEEIVEEGESSRAKEVLNDERYKSFKQFTSVFGVGVKTSEKWYRKGLRTLEDVKADKTLKLSKMQKAGFLYYEDLVSCVSKAEADAVSLIVKNTVCTFLPDALVTITGGFRRGKKIGHDIDFLITNPGPREDDELLHKGLLLYCDIIESTFAKEQIPSRNIDAMDNYQKCFAILKLHQPRADNSSYNTSKKFDTAEVKDWKAIRVDLVITPFEQYAYALLGWTGSRQFGRDLRRYASHERKMMLDNHGLYDRRKRIFLKAGSEEEIFAHLGLDYVEPWERNA</sequence>
<comment type="subcellular location">
    <subcellularLocation>
        <location evidence="2 14">Nucleus</location>
    </subcellularLocation>
</comment>
<comment type="cofactor">
    <cofactor evidence="1 14 15">
        <name>Mg(2+)</name>
        <dbReference type="ChEBI" id="CHEBI:18420"/>
    </cofactor>
</comment>
<keyword evidence="11 14" id="KW-0539">Nucleus</keyword>
<evidence type="ECO:0000256" key="13">
    <source>
        <dbReference type="ARBA" id="ARBA00048976"/>
    </source>
</evidence>
<dbReference type="InterPro" id="IPR037160">
    <property type="entry name" value="DNA_Pol_thumb_sf"/>
</dbReference>
<evidence type="ECO:0000256" key="6">
    <source>
        <dbReference type="ARBA" id="ARBA00022639"/>
    </source>
</evidence>
<dbReference type="GO" id="GO:0006303">
    <property type="term" value="P:double-strand break repair via nonhomologous end joining"/>
    <property type="evidence" value="ECO:0007669"/>
    <property type="project" value="TreeGrafter"/>
</dbReference>
<name>A0A091H8B9_BUCRH</name>
<dbReference type="PRINTS" id="PR00871">
    <property type="entry name" value="DNAPOLXTDT"/>
</dbReference>
<dbReference type="InterPro" id="IPR022312">
    <property type="entry name" value="DNA_pol_X"/>
</dbReference>
<keyword evidence="9 14" id="KW-0479">Metal-binding</keyword>
<dbReference type="InterPro" id="IPR036420">
    <property type="entry name" value="BRCT_dom_sf"/>
</dbReference>
<dbReference type="FunFam" id="3.30.210.10:FF:000003">
    <property type="entry name" value="DNA nucleotidylexotransferase"/>
    <property type="match status" value="1"/>
</dbReference>
<dbReference type="Pfam" id="PF10391">
    <property type="entry name" value="DNA_pol_lambd_f"/>
    <property type="match status" value="1"/>
</dbReference>
<dbReference type="PROSITE" id="PS00522">
    <property type="entry name" value="DNA_POLYMERASE_X"/>
    <property type="match status" value="1"/>
</dbReference>
<reference evidence="18 19" key="1">
    <citation type="submission" date="2014-04" db="EMBL/GenBank/DDBJ databases">
        <title>Genome evolution of avian class.</title>
        <authorList>
            <person name="Zhang G."/>
            <person name="Li C."/>
        </authorList>
    </citation>
    <scope>NUCLEOTIDE SEQUENCE [LARGE SCALE GENOMIC DNA]</scope>
    <source>
        <strain evidence="18">BGI_N320</strain>
    </source>
</reference>
<dbReference type="FunFam" id="1.10.150.110:FF:000003">
    <property type="entry name" value="DNA polymerase mu"/>
    <property type="match status" value="1"/>
</dbReference>
<dbReference type="Pfam" id="PF00533">
    <property type="entry name" value="BRCT"/>
    <property type="match status" value="1"/>
</dbReference>
<dbReference type="EC" id="2.7.7.31" evidence="4 14"/>
<dbReference type="InterPro" id="IPR010996">
    <property type="entry name" value="HHH_MUS81"/>
</dbReference>
<dbReference type="Gene3D" id="3.30.460.10">
    <property type="entry name" value="Beta Polymerase, domain 2"/>
    <property type="match status" value="1"/>
</dbReference>
<evidence type="ECO:0000256" key="1">
    <source>
        <dbReference type="ARBA" id="ARBA00001946"/>
    </source>
</evidence>
<dbReference type="SUPFAM" id="SSF81301">
    <property type="entry name" value="Nucleotidyltransferase"/>
    <property type="match status" value="1"/>
</dbReference>
<comment type="catalytic activity">
    <reaction evidence="13 14">
        <text>DNA(n) + a 2'-deoxyribonucleoside 5'-triphosphate = DNA(n+1) + diphosphate</text>
        <dbReference type="Rhea" id="RHEA:22508"/>
        <dbReference type="Rhea" id="RHEA-COMP:17339"/>
        <dbReference type="Rhea" id="RHEA-COMP:17340"/>
        <dbReference type="ChEBI" id="CHEBI:33019"/>
        <dbReference type="ChEBI" id="CHEBI:61560"/>
        <dbReference type="ChEBI" id="CHEBI:173112"/>
        <dbReference type="EC" id="2.7.7.31"/>
    </reaction>
</comment>
<evidence type="ECO:0000313" key="19">
    <source>
        <dbReference type="Proteomes" id="UP000054064"/>
    </source>
</evidence>
<evidence type="ECO:0000256" key="8">
    <source>
        <dbReference type="ARBA" id="ARBA00022695"/>
    </source>
</evidence>
<dbReference type="EMBL" id="KL527488">
    <property type="protein sequence ID" value="KFO91694.1"/>
    <property type="molecule type" value="Genomic_DNA"/>
</dbReference>
<evidence type="ECO:0000259" key="17">
    <source>
        <dbReference type="PROSITE" id="PS50172"/>
    </source>
</evidence>
<dbReference type="InterPro" id="IPR019843">
    <property type="entry name" value="DNA_pol-X_BS"/>
</dbReference>
<dbReference type="PROSITE" id="PS50172">
    <property type="entry name" value="BRCT"/>
    <property type="match status" value="1"/>
</dbReference>
<comment type="similarity">
    <text evidence="3 14">Belongs to the DNA polymerase type-X family.</text>
</comment>
<dbReference type="FunFam" id="3.40.50.10190:FF:000035">
    <property type="entry name" value="DNA-directed DNA/RNA polymerase mu"/>
    <property type="match status" value="1"/>
</dbReference>
<dbReference type="Pfam" id="PF14791">
    <property type="entry name" value="DNA_pol_B_thumb"/>
    <property type="match status" value="1"/>
</dbReference>
<feature type="region of interest" description="Disordered" evidence="16">
    <location>
        <begin position="1"/>
        <end position="20"/>
    </location>
</feature>
<dbReference type="PANTHER" id="PTHR11276:SF21">
    <property type="entry name" value="DNA NUCLEOTIDYLEXOTRANSFERASE"/>
    <property type="match status" value="1"/>
</dbReference>
<dbReference type="Pfam" id="PF14792">
    <property type="entry name" value="DNA_pol_B_palm"/>
    <property type="match status" value="1"/>
</dbReference>
<dbReference type="InterPro" id="IPR002054">
    <property type="entry name" value="DNA-dir_DNA_pol_X"/>
</dbReference>
<dbReference type="Proteomes" id="UP000054064">
    <property type="component" value="Unassembled WGS sequence"/>
</dbReference>
<organism evidence="18 19">
    <name type="scientific">Buceros rhinoceros silvestris</name>
    <dbReference type="NCBI Taxonomy" id="175836"/>
    <lineage>
        <taxon>Eukaryota</taxon>
        <taxon>Metazoa</taxon>
        <taxon>Chordata</taxon>
        <taxon>Craniata</taxon>
        <taxon>Vertebrata</taxon>
        <taxon>Euteleostomi</taxon>
        <taxon>Archelosauria</taxon>
        <taxon>Archosauria</taxon>
        <taxon>Dinosauria</taxon>
        <taxon>Saurischia</taxon>
        <taxon>Theropoda</taxon>
        <taxon>Coelurosauria</taxon>
        <taxon>Aves</taxon>
        <taxon>Neognathae</taxon>
        <taxon>Neoaves</taxon>
        <taxon>Telluraves</taxon>
        <taxon>Coraciimorphae</taxon>
        <taxon>Bucerotiformes</taxon>
        <taxon>Bucerotidae</taxon>
        <taxon>Buceros</taxon>
    </lineage>
</organism>
<dbReference type="SUPFAM" id="SSF52113">
    <property type="entry name" value="BRCT domain"/>
    <property type="match status" value="1"/>
</dbReference>
<evidence type="ECO:0000256" key="10">
    <source>
        <dbReference type="ARBA" id="ARBA00022842"/>
    </source>
</evidence>
<feature type="binding site" evidence="15">
    <location>
        <position position="429"/>
    </location>
    <ligand>
        <name>Mg(2+)</name>
        <dbReference type="ChEBI" id="CHEBI:18420"/>
    </ligand>
</feature>
<evidence type="ECO:0000256" key="16">
    <source>
        <dbReference type="SAM" id="MobiDB-lite"/>
    </source>
</evidence>
<accession>A0A091H8B9</accession>
<dbReference type="InterPro" id="IPR027292">
    <property type="entry name" value="TdT"/>
</dbReference>
<dbReference type="KEGG" id="brhi:104496185"/>
<dbReference type="PRINTS" id="PR00869">
    <property type="entry name" value="DNAPOLX"/>
</dbReference>
<evidence type="ECO:0000256" key="12">
    <source>
        <dbReference type="ARBA" id="ARBA00037135"/>
    </source>
</evidence>
<gene>
    <name evidence="18" type="ORF">N320_10189</name>
</gene>
<protein>
    <recommendedName>
        <fullName evidence="5 14">DNA nucleotidylexotransferase</fullName>
        <ecNumber evidence="4 14">2.7.7.31</ecNumber>
    </recommendedName>
</protein>
<dbReference type="GO" id="GO:0046872">
    <property type="term" value="F:metal ion binding"/>
    <property type="evidence" value="ECO:0007669"/>
    <property type="project" value="UniProtKB-UniRule"/>
</dbReference>
<dbReference type="CDD" id="cd18443">
    <property type="entry name" value="BRCT_DNTT"/>
    <property type="match status" value="1"/>
</dbReference>
<evidence type="ECO:0000256" key="2">
    <source>
        <dbReference type="ARBA" id="ARBA00004123"/>
    </source>
</evidence>